<accession>A0A226C2B2</accession>
<comment type="caution">
    <text evidence="2">The sequence shown here is derived from an EMBL/GenBank/DDBJ whole genome shotgun (WGS) entry which is preliminary data.</text>
</comment>
<dbReference type="AlphaFoldDB" id="A0A226C2B2"/>
<evidence type="ECO:0008006" key="4">
    <source>
        <dbReference type="Google" id="ProtNLM"/>
    </source>
</evidence>
<evidence type="ECO:0000313" key="2">
    <source>
        <dbReference type="EMBL" id="OWZ84579.1"/>
    </source>
</evidence>
<keyword evidence="1" id="KW-0812">Transmembrane</keyword>
<keyword evidence="1" id="KW-0472">Membrane</keyword>
<proteinExistence type="predicted"/>
<dbReference type="PANTHER" id="PTHR42867">
    <property type="entry name" value="MEMBRANE PROTEIN-RELATED"/>
    <property type="match status" value="1"/>
</dbReference>
<dbReference type="RefSeq" id="WP_089022649.1">
    <property type="nucleotide sequence ID" value="NZ_NIQC01000003.1"/>
</dbReference>
<dbReference type="Proteomes" id="UP000214588">
    <property type="component" value="Unassembled WGS sequence"/>
</dbReference>
<dbReference type="Pfam" id="PF07136">
    <property type="entry name" value="DUF1385"/>
    <property type="match status" value="1"/>
</dbReference>
<dbReference type="PANTHER" id="PTHR42867:SF1">
    <property type="entry name" value="MEMBRANE PROTEIN-RELATED"/>
    <property type="match status" value="1"/>
</dbReference>
<dbReference type="EMBL" id="NIQC01000003">
    <property type="protein sequence ID" value="OWZ84579.1"/>
    <property type="molecule type" value="Genomic_DNA"/>
</dbReference>
<dbReference type="OrthoDB" id="9784805at2"/>
<feature type="transmembrane region" description="Helical" evidence="1">
    <location>
        <begin position="222"/>
        <end position="240"/>
    </location>
</feature>
<organism evidence="2 3">
    <name type="scientific">Natranaerobius trueperi</name>
    <dbReference type="NCBI Taxonomy" id="759412"/>
    <lineage>
        <taxon>Bacteria</taxon>
        <taxon>Bacillati</taxon>
        <taxon>Bacillota</taxon>
        <taxon>Clostridia</taxon>
        <taxon>Natranaerobiales</taxon>
        <taxon>Natranaerobiaceae</taxon>
        <taxon>Natranaerobius</taxon>
    </lineage>
</organism>
<name>A0A226C2B2_9FIRM</name>
<dbReference type="InterPro" id="IPR010787">
    <property type="entry name" value="DUF1385"/>
</dbReference>
<evidence type="ECO:0000256" key="1">
    <source>
        <dbReference type="SAM" id="Phobius"/>
    </source>
</evidence>
<keyword evidence="1" id="KW-1133">Transmembrane helix</keyword>
<reference evidence="2 3" key="1">
    <citation type="submission" date="2017-06" db="EMBL/GenBank/DDBJ databases">
        <title>Draft Genome Sequence of Natranaerobius trueperi halophilic, alkalithermophilic bacteria from soda lakes.</title>
        <authorList>
            <person name="Zhao B."/>
        </authorList>
    </citation>
    <scope>NUCLEOTIDE SEQUENCE [LARGE SCALE GENOMIC DNA]</scope>
    <source>
        <strain evidence="2 3">DSM 18760</strain>
    </source>
</reference>
<feature type="transmembrane region" description="Helical" evidence="1">
    <location>
        <begin position="196"/>
        <end position="216"/>
    </location>
</feature>
<feature type="transmembrane region" description="Helical" evidence="1">
    <location>
        <begin position="127"/>
        <end position="149"/>
    </location>
</feature>
<protein>
    <recommendedName>
        <fullName evidence="4">Metal-dependent enzyme</fullName>
    </recommendedName>
</protein>
<evidence type="ECO:0000313" key="3">
    <source>
        <dbReference type="Proteomes" id="UP000214588"/>
    </source>
</evidence>
<gene>
    <name evidence="2" type="ORF">CDO51_02120</name>
</gene>
<keyword evidence="3" id="KW-1185">Reference proteome</keyword>
<feature type="transmembrane region" description="Helical" evidence="1">
    <location>
        <begin position="95"/>
        <end position="121"/>
    </location>
</feature>
<sequence length="296" mass="33467">MNQNGQIGGQAVIEGVMMRSKNRLSIAVRRSEEDISIKCQQILSLGDRYSFFKLPILRGMVAFFESLILGVKTLTYSANEVLDEEEEEELTDMQIFFTVMLSLAFGVSLFFLLPTFIMGLIRGPLEIPLFINLGEGLIRICIFLAYVLVISRMKDIQRVFQYHGAEHKVIHCHESGKPLTVENAQKYSTLHPRCGTSFLLIVMLTSIILFSFFGWPNLLMRFAIRLAILPLVAGLSYEVIKLAGKKNNYITKILSIPGLFLQKFTTREPDNDQIEVAITALSSLTSEDEKREVKSC</sequence>